<gene>
    <name evidence="1" type="ORF">A0O34_15050</name>
</gene>
<reference evidence="1 2" key="1">
    <citation type="submission" date="2016-04" db="EMBL/GenBank/DDBJ databases">
        <title>Complete Genome Sequence of Chryseobacterium sp. IHBB 10212.</title>
        <authorList>
            <person name="Pal M."/>
            <person name="Swarnkar M.K."/>
            <person name="Kaushal K."/>
            <person name="Chhibber S."/>
            <person name="Singh A.K."/>
            <person name="Gulati A."/>
        </authorList>
    </citation>
    <scope>NUCLEOTIDE SEQUENCE [LARGE SCALE GENOMIC DNA]</scope>
    <source>
        <strain evidence="1 2">IHBB 10212</strain>
    </source>
</reference>
<dbReference type="RefSeq" id="WP_066756157.1">
    <property type="nucleotide sequence ID" value="NZ_CP015199.1"/>
</dbReference>
<dbReference type="OrthoDB" id="9882309at2"/>
<dbReference type="EMBL" id="CP015199">
    <property type="protein sequence ID" value="ANF51741.1"/>
    <property type="molecule type" value="Genomic_DNA"/>
</dbReference>
<dbReference type="Proteomes" id="UP000077824">
    <property type="component" value="Chromosome"/>
</dbReference>
<dbReference type="STRING" id="1685010.A0O34_15050"/>
<protein>
    <submittedName>
        <fullName evidence="1">Uncharacterized protein</fullName>
    </submittedName>
</protein>
<dbReference type="KEGG" id="chh:A0O34_15050"/>
<evidence type="ECO:0000313" key="1">
    <source>
        <dbReference type="EMBL" id="ANF51741.1"/>
    </source>
</evidence>
<organism evidence="1 2">
    <name type="scientific">Chryseobacterium glaciei</name>
    <dbReference type="NCBI Taxonomy" id="1685010"/>
    <lineage>
        <taxon>Bacteria</taxon>
        <taxon>Pseudomonadati</taxon>
        <taxon>Bacteroidota</taxon>
        <taxon>Flavobacteriia</taxon>
        <taxon>Flavobacteriales</taxon>
        <taxon>Weeksellaceae</taxon>
        <taxon>Chryseobacterium group</taxon>
        <taxon>Chryseobacterium</taxon>
    </lineage>
</organism>
<name>A0A172XXT0_9FLAO</name>
<sequence length="97" mass="11233">MDKYFLLVVKRGSVVNRPNGQRQTLTEVPKNALELWEEGTLTLCLRKDGLELLNDFSKERLEKVLQLRKNLNYRAEIQLLESSIKNFGKAKKADKAE</sequence>
<evidence type="ECO:0000313" key="2">
    <source>
        <dbReference type="Proteomes" id="UP000077824"/>
    </source>
</evidence>
<dbReference type="AlphaFoldDB" id="A0A172XXT0"/>
<keyword evidence="2" id="KW-1185">Reference proteome</keyword>
<accession>A0A172XXT0</accession>
<proteinExistence type="predicted"/>